<proteinExistence type="predicted"/>
<evidence type="ECO:0000313" key="2">
    <source>
        <dbReference type="EMBL" id="KAJ3050143.1"/>
    </source>
</evidence>
<dbReference type="PANTHER" id="PTHR23024">
    <property type="entry name" value="ARYLACETAMIDE DEACETYLASE"/>
    <property type="match status" value="1"/>
</dbReference>
<dbReference type="GO" id="GO:0016787">
    <property type="term" value="F:hydrolase activity"/>
    <property type="evidence" value="ECO:0007669"/>
    <property type="project" value="InterPro"/>
</dbReference>
<comment type="caution">
    <text evidence="2">The sequence shown here is derived from an EMBL/GenBank/DDBJ whole genome shotgun (WGS) entry which is preliminary data.</text>
</comment>
<evidence type="ECO:0000259" key="1">
    <source>
        <dbReference type="Pfam" id="PF07859"/>
    </source>
</evidence>
<evidence type="ECO:0000313" key="3">
    <source>
        <dbReference type="Proteomes" id="UP001212841"/>
    </source>
</evidence>
<dbReference type="EMBL" id="JADGJD010000549">
    <property type="protein sequence ID" value="KAJ3050143.1"/>
    <property type="molecule type" value="Genomic_DNA"/>
</dbReference>
<name>A0AAD5SCS8_9FUNG</name>
<reference evidence="2" key="1">
    <citation type="submission" date="2020-05" db="EMBL/GenBank/DDBJ databases">
        <title>Phylogenomic resolution of chytrid fungi.</title>
        <authorList>
            <person name="Stajich J.E."/>
            <person name="Amses K."/>
            <person name="Simmons R."/>
            <person name="Seto K."/>
            <person name="Myers J."/>
            <person name="Bonds A."/>
            <person name="Quandt C.A."/>
            <person name="Barry K."/>
            <person name="Liu P."/>
            <person name="Grigoriev I."/>
            <person name="Longcore J.E."/>
            <person name="James T.Y."/>
        </authorList>
    </citation>
    <scope>NUCLEOTIDE SEQUENCE</scope>
    <source>
        <strain evidence="2">JEL0318</strain>
    </source>
</reference>
<keyword evidence="3" id="KW-1185">Reference proteome</keyword>
<sequence>MSFLAYFSGLFTNIQESVILSLLRFVASSTSKPPPCPFRTLSTIPSRDPNRSITAHIYAPTTSSAAPLPVLINWHAGGFVLPVHGQDAQFCSLLCETLKIVVIDAEYRKAPENRFPAALNDVEDVISWVCTRPEVYDITKIAFSGFSAGGNLALAASSHIKSFLCPPLSSTQIPHSLITFYPPTNKSVHYTLKSPPSTPIAPTPPFIAALLDKSYPGSEEAKSNPLVSPSLADPTSWNGINMLVFTCDGDVLCKEADELVEGVLKADAEGGSEGRKRKLVLKRLEGVGHAFDKTAKMGSMAAGVRDEAYGMVVDFLREGFGLGVGSEK</sequence>
<dbReference type="SUPFAM" id="SSF53474">
    <property type="entry name" value="alpha/beta-Hydrolases"/>
    <property type="match status" value="1"/>
</dbReference>
<organism evidence="2 3">
    <name type="scientific">Rhizophlyctis rosea</name>
    <dbReference type="NCBI Taxonomy" id="64517"/>
    <lineage>
        <taxon>Eukaryota</taxon>
        <taxon>Fungi</taxon>
        <taxon>Fungi incertae sedis</taxon>
        <taxon>Chytridiomycota</taxon>
        <taxon>Chytridiomycota incertae sedis</taxon>
        <taxon>Chytridiomycetes</taxon>
        <taxon>Rhizophlyctidales</taxon>
        <taxon>Rhizophlyctidaceae</taxon>
        <taxon>Rhizophlyctis</taxon>
    </lineage>
</organism>
<dbReference type="AlphaFoldDB" id="A0AAD5SCS8"/>
<dbReference type="Gene3D" id="3.40.50.1820">
    <property type="entry name" value="alpha/beta hydrolase"/>
    <property type="match status" value="1"/>
</dbReference>
<dbReference type="InterPro" id="IPR029058">
    <property type="entry name" value="AB_hydrolase_fold"/>
</dbReference>
<protein>
    <recommendedName>
        <fullName evidence="1">Alpha/beta hydrolase fold-3 domain-containing protein</fullName>
    </recommendedName>
</protein>
<dbReference type="InterPro" id="IPR013094">
    <property type="entry name" value="AB_hydrolase_3"/>
</dbReference>
<dbReference type="InterPro" id="IPR050466">
    <property type="entry name" value="Carboxylest/Gibb_receptor"/>
</dbReference>
<feature type="domain" description="Alpha/beta hydrolase fold-3" evidence="1">
    <location>
        <begin position="72"/>
        <end position="268"/>
    </location>
</feature>
<gene>
    <name evidence="2" type="ORF">HK097_008868</name>
</gene>
<dbReference type="Pfam" id="PF07859">
    <property type="entry name" value="Abhydrolase_3"/>
    <property type="match status" value="1"/>
</dbReference>
<dbReference type="PANTHER" id="PTHR23024:SF242">
    <property type="entry name" value="ALPHA_BETA HYDROLASE FOLD-3 DOMAIN-CONTAINING PROTEIN-RELATED"/>
    <property type="match status" value="1"/>
</dbReference>
<accession>A0AAD5SCS8</accession>
<dbReference type="Proteomes" id="UP001212841">
    <property type="component" value="Unassembled WGS sequence"/>
</dbReference>